<reference evidence="1" key="1">
    <citation type="journal article" date="2014" name="Front. Microbiol.">
        <title>High frequency of phylogenetically diverse reductive dehalogenase-homologous genes in deep subseafloor sedimentary metagenomes.</title>
        <authorList>
            <person name="Kawai M."/>
            <person name="Futagami T."/>
            <person name="Toyoda A."/>
            <person name="Takaki Y."/>
            <person name="Nishi S."/>
            <person name="Hori S."/>
            <person name="Arai W."/>
            <person name="Tsubouchi T."/>
            <person name="Morono Y."/>
            <person name="Uchiyama I."/>
            <person name="Ito T."/>
            <person name="Fujiyama A."/>
            <person name="Inagaki F."/>
            <person name="Takami H."/>
        </authorList>
    </citation>
    <scope>NUCLEOTIDE SEQUENCE</scope>
    <source>
        <strain evidence="1">Expedition CK06-06</strain>
    </source>
</reference>
<dbReference type="EMBL" id="BARS01009806">
    <property type="protein sequence ID" value="GAF79817.1"/>
    <property type="molecule type" value="Genomic_DNA"/>
</dbReference>
<evidence type="ECO:0000313" key="1">
    <source>
        <dbReference type="EMBL" id="GAF79817.1"/>
    </source>
</evidence>
<dbReference type="AlphaFoldDB" id="X0SV54"/>
<name>X0SV54_9ZZZZ</name>
<organism evidence="1">
    <name type="scientific">marine sediment metagenome</name>
    <dbReference type="NCBI Taxonomy" id="412755"/>
    <lineage>
        <taxon>unclassified sequences</taxon>
        <taxon>metagenomes</taxon>
        <taxon>ecological metagenomes</taxon>
    </lineage>
</organism>
<comment type="caution">
    <text evidence="1">The sequence shown here is derived from an EMBL/GenBank/DDBJ whole genome shotgun (WGS) entry which is preliminary data.</text>
</comment>
<gene>
    <name evidence="1" type="ORF">S01H1_18347</name>
</gene>
<sequence>MYGNGYDPDTDQLYEKAEALVKEGWFRDEKDISSEAICRFLETHQSDLMKKFVRIDM</sequence>
<protein>
    <submittedName>
        <fullName evidence="1">Uncharacterized protein</fullName>
    </submittedName>
</protein>
<accession>X0SV54</accession>
<proteinExistence type="predicted"/>